<evidence type="ECO:0000313" key="8">
    <source>
        <dbReference type="EMBL" id="HGQ73905.1"/>
    </source>
</evidence>
<protein>
    <recommendedName>
        <fullName evidence="5">DNA-directed RNA polymerase subunit Rpo3</fullName>
        <ecNumber evidence="5">2.7.7.6</ecNumber>
    </recommendedName>
    <alternativeName>
        <fullName evidence="5">DNA-directed RNA polymerase subunit D</fullName>
    </alternativeName>
</protein>
<dbReference type="InterPro" id="IPR036643">
    <property type="entry name" value="RNApol_insert_sf"/>
</dbReference>
<dbReference type="GO" id="GO:0003899">
    <property type="term" value="F:DNA-directed RNA polymerase activity"/>
    <property type="evidence" value="ECO:0007669"/>
    <property type="project" value="UniProtKB-UniRule"/>
</dbReference>
<keyword evidence="2 5" id="KW-0548">Nucleotidyltransferase</keyword>
<sequence>MEITVLESNGNRIKLYVKGVPLHVLNSIRRVILSEVPTMAISTVVIVKNNTVFYDEYVAHRLGLIPLTSENALNKYKSPEECAKAEAAGYFTEDCFARFTLDYENNTDSYVTIYSGDMVASDPDVKPVHDKIPIIVLDRGQGVKFEAYARLGRGSEHAKWSPVSVAAHKYVADINVDYEKCRGIDCSKCVEACPKNVLEFRENKLVVRNDRKLDCSLCRVCEVVCPTRAISVSWIDNEYVFILESLGSLSIKTIFLKSIEILENKIDELWNKLVETGVLS</sequence>
<dbReference type="Gene3D" id="3.30.1360.10">
    <property type="entry name" value="RNA polymerase, RBP11-like subunit"/>
    <property type="match status" value="1"/>
</dbReference>
<dbReference type="GO" id="GO:0046983">
    <property type="term" value="F:protein dimerization activity"/>
    <property type="evidence" value="ECO:0007669"/>
    <property type="project" value="InterPro"/>
</dbReference>
<dbReference type="InterPro" id="IPR001514">
    <property type="entry name" value="DNA-dir_RNA_pol_30-40kDasu_CS"/>
</dbReference>
<dbReference type="EMBL" id="DTBE01000071">
    <property type="protein sequence ID" value="HGQ59616.1"/>
    <property type="molecule type" value="Genomic_DNA"/>
</dbReference>
<dbReference type="AlphaFoldDB" id="A0A7C4NLL3"/>
<feature type="binding site" evidence="5">
    <location>
        <position position="215"/>
    </location>
    <ligand>
        <name>[3Fe-4S] cluster</name>
        <dbReference type="ChEBI" id="CHEBI:21137"/>
    </ligand>
</feature>
<dbReference type="GO" id="GO:0006351">
    <property type="term" value="P:DNA-templated transcription"/>
    <property type="evidence" value="ECO:0007669"/>
    <property type="project" value="UniProtKB-UniRule"/>
</dbReference>
<name>A0A7C4NLL3_STAMA</name>
<feature type="domain" description="4Fe-4S ferredoxin-type" evidence="6">
    <location>
        <begin position="172"/>
        <end position="203"/>
    </location>
</feature>
<evidence type="ECO:0000256" key="1">
    <source>
        <dbReference type="ARBA" id="ARBA00022478"/>
    </source>
</evidence>
<dbReference type="InterPro" id="IPR022842">
    <property type="entry name" value="RNAP_Rpo3/Rpb3/RPAC1"/>
</dbReference>
<organism evidence="8">
    <name type="scientific">Staphylothermus marinus</name>
    <dbReference type="NCBI Taxonomy" id="2280"/>
    <lineage>
        <taxon>Archaea</taxon>
        <taxon>Thermoproteota</taxon>
        <taxon>Thermoprotei</taxon>
        <taxon>Desulfurococcales</taxon>
        <taxon>Desulfurococcaceae</taxon>
        <taxon>Staphylothermus</taxon>
    </lineage>
</organism>
<dbReference type="SUPFAM" id="SSF55257">
    <property type="entry name" value="RBP11-like subunits of RNA polymerase"/>
    <property type="match status" value="1"/>
</dbReference>
<dbReference type="GO" id="GO:0051538">
    <property type="term" value="F:3 iron, 4 sulfur cluster binding"/>
    <property type="evidence" value="ECO:0007669"/>
    <property type="project" value="UniProtKB-KW"/>
</dbReference>
<dbReference type="InterPro" id="IPR036603">
    <property type="entry name" value="RBP11-like"/>
</dbReference>
<dbReference type="SUPFAM" id="SSF56553">
    <property type="entry name" value="Insert subdomain of RNA polymerase alpha subunit"/>
    <property type="match status" value="1"/>
</dbReference>
<dbReference type="InterPro" id="IPR017900">
    <property type="entry name" value="4Fe4S_Fe_S_CS"/>
</dbReference>
<keyword evidence="5" id="KW-0411">Iron-sulfur</keyword>
<dbReference type="InterPro" id="IPR017896">
    <property type="entry name" value="4Fe4S_Fe-S-bd"/>
</dbReference>
<dbReference type="PROSITE" id="PS00198">
    <property type="entry name" value="4FE4S_FER_1"/>
    <property type="match status" value="1"/>
</dbReference>
<dbReference type="EC" id="2.7.7.6" evidence="5"/>
<dbReference type="CDD" id="cd07030">
    <property type="entry name" value="RNAP_D"/>
    <property type="match status" value="1"/>
</dbReference>
<proteinExistence type="inferred from homology"/>
<feature type="domain" description="4Fe-4S ferredoxin-type" evidence="6">
    <location>
        <begin position="205"/>
        <end position="235"/>
    </location>
</feature>
<dbReference type="GO" id="GO:0003677">
    <property type="term" value="F:DNA binding"/>
    <property type="evidence" value="ECO:0007669"/>
    <property type="project" value="UniProtKB-UniRule"/>
</dbReference>
<keyword evidence="5 8" id="KW-0808">Transferase</keyword>
<evidence type="ECO:0000256" key="2">
    <source>
        <dbReference type="ARBA" id="ARBA00022695"/>
    </source>
</evidence>
<comment type="cofactor">
    <cofactor evidence="5">
        <name>[3Fe-4S] cluster</name>
        <dbReference type="ChEBI" id="CHEBI:21137"/>
    </cofactor>
    <text evidence="5">Binds 1 [3Fe-4S] cluster.</text>
</comment>
<reference evidence="8" key="1">
    <citation type="journal article" date="2020" name="mSystems">
        <title>Genome- and Community-Level Interaction Insights into Carbon Utilization and Element Cycling Functions of Hydrothermarchaeota in Hydrothermal Sediment.</title>
        <authorList>
            <person name="Zhou Z."/>
            <person name="Liu Y."/>
            <person name="Xu W."/>
            <person name="Pan J."/>
            <person name="Luo Z.H."/>
            <person name="Li M."/>
        </authorList>
    </citation>
    <scope>NUCLEOTIDE SEQUENCE [LARGE SCALE GENOMIC DNA]</scope>
    <source>
        <strain evidence="7">SpSt-638</strain>
        <strain evidence="8">SpSt-648</strain>
    </source>
</reference>
<keyword evidence="3 5" id="KW-0804">Transcription</keyword>
<evidence type="ECO:0000259" key="6">
    <source>
        <dbReference type="PROSITE" id="PS51379"/>
    </source>
</evidence>
<keyword evidence="5" id="KW-0408">Iron</keyword>
<dbReference type="InterPro" id="IPR011263">
    <property type="entry name" value="DNA-dir_RNA_pol_RpoA/D/Rpb3"/>
</dbReference>
<evidence type="ECO:0000256" key="5">
    <source>
        <dbReference type="HAMAP-Rule" id="MF_00320"/>
    </source>
</evidence>
<feature type="binding site" evidence="5">
    <location>
        <position position="218"/>
    </location>
    <ligand>
        <name>[3Fe-4S] cluster</name>
        <dbReference type="ChEBI" id="CHEBI:21137"/>
    </ligand>
</feature>
<dbReference type="PANTHER" id="PTHR11800">
    <property type="entry name" value="DNA-DIRECTED RNA POLYMERASE"/>
    <property type="match status" value="1"/>
</dbReference>
<dbReference type="GO" id="GO:0046872">
    <property type="term" value="F:metal ion binding"/>
    <property type="evidence" value="ECO:0007669"/>
    <property type="project" value="UniProtKB-KW"/>
</dbReference>
<dbReference type="GO" id="GO:0005737">
    <property type="term" value="C:cytoplasm"/>
    <property type="evidence" value="ECO:0007669"/>
    <property type="project" value="UniProtKB-SubCell"/>
</dbReference>
<gene>
    <name evidence="5" type="primary">rpo3</name>
    <name evidence="5" type="synonym">rpoD</name>
    <name evidence="7" type="ORF">ENU09_02750</name>
    <name evidence="8" type="ORF">ENU20_02365</name>
</gene>
<dbReference type="InterPro" id="IPR050518">
    <property type="entry name" value="Rpo3/RPB3_RNA_Pol_subunit"/>
</dbReference>
<evidence type="ECO:0000313" key="7">
    <source>
        <dbReference type="EMBL" id="HGQ59616.1"/>
    </source>
</evidence>
<dbReference type="GO" id="GO:0016491">
    <property type="term" value="F:oxidoreductase activity"/>
    <property type="evidence" value="ECO:0007669"/>
    <property type="project" value="UniProtKB-ARBA"/>
</dbReference>
<comment type="catalytic activity">
    <reaction evidence="5">
        <text>RNA(n) + a ribonucleoside 5'-triphosphate = RNA(n+1) + diphosphate</text>
        <dbReference type="Rhea" id="RHEA:21248"/>
        <dbReference type="Rhea" id="RHEA-COMP:14527"/>
        <dbReference type="Rhea" id="RHEA-COMP:17342"/>
        <dbReference type="ChEBI" id="CHEBI:33019"/>
        <dbReference type="ChEBI" id="CHEBI:61557"/>
        <dbReference type="ChEBI" id="CHEBI:140395"/>
        <dbReference type="EC" id="2.7.7.6"/>
    </reaction>
</comment>
<accession>A0A7C4NLL3</accession>
<keyword evidence="5" id="KW-0963">Cytoplasm</keyword>
<evidence type="ECO:0000256" key="3">
    <source>
        <dbReference type="ARBA" id="ARBA00023163"/>
    </source>
</evidence>
<dbReference type="GO" id="GO:0000428">
    <property type="term" value="C:DNA-directed RNA polymerase complex"/>
    <property type="evidence" value="ECO:0007669"/>
    <property type="project" value="UniProtKB-KW"/>
</dbReference>
<dbReference type="Pfam" id="PF01193">
    <property type="entry name" value="RNA_pol_L"/>
    <property type="match status" value="1"/>
</dbReference>
<dbReference type="InterPro" id="IPR011262">
    <property type="entry name" value="DNA-dir_RNA_pol_insert"/>
</dbReference>
<comment type="similarity">
    <text evidence="4 5">Belongs to the archaeal Rpo3/eukaryotic RPB3 RNA polymerase subunit family.</text>
</comment>
<comment type="subcellular location">
    <subcellularLocation>
        <location evidence="5">Cytoplasm</location>
    </subcellularLocation>
</comment>
<dbReference type="PROSITE" id="PS00446">
    <property type="entry name" value="RNA_POL_D_30KD"/>
    <property type="match status" value="1"/>
</dbReference>
<dbReference type="Pfam" id="PF01000">
    <property type="entry name" value="RNA_pol_A_bac"/>
    <property type="match status" value="1"/>
</dbReference>
<comment type="subunit">
    <text evidence="5">Part of the RNA polymerase complex.</text>
</comment>
<keyword evidence="1 5" id="KW-0240">DNA-directed RNA polymerase</keyword>
<dbReference type="SMART" id="SM00662">
    <property type="entry name" value="RPOLD"/>
    <property type="match status" value="1"/>
</dbReference>
<dbReference type="PROSITE" id="PS51379">
    <property type="entry name" value="4FE4S_FER_2"/>
    <property type="match status" value="2"/>
</dbReference>
<evidence type="ECO:0000256" key="4">
    <source>
        <dbReference type="ARBA" id="ARBA00025804"/>
    </source>
</evidence>
<dbReference type="NCBIfam" id="NF001988">
    <property type="entry name" value="PRK00783.1"/>
    <property type="match status" value="1"/>
</dbReference>
<dbReference type="Gene3D" id="3.30.70.20">
    <property type="match status" value="1"/>
</dbReference>
<dbReference type="Gene3D" id="2.170.120.12">
    <property type="entry name" value="DNA-directed RNA polymerase, insert domain"/>
    <property type="match status" value="1"/>
</dbReference>
<dbReference type="EMBL" id="DTBP01000015">
    <property type="protein sequence ID" value="HGQ73905.1"/>
    <property type="molecule type" value="Genomic_DNA"/>
</dbReference>
<feature type="binding site" evidence="5">
    <location>
        <position position="221"/>
    </location>
    <ligand>
        <name>[3Fe-4S] cluster</name>
        <dbReference type="ChEBI" id="CHEBI:21137"/>
    </ligand>
</feature>
<keyword evidence="5" id="KW-0479">Metal-binding</keyword>
<dbReference type="PANTHER" id="PTHR11800:SF2">
    <property type="entry name" value="DNA-DIRECTED RNA POLYMERASE II SUBUNIT RPB3"/>
    <property type="match status" value="1"/>
</dbReference>
<comment type="function">
    <text evidence="5">DNA-dependent RNA polymerase (RNAP) catalyzes the transcription of DNA into RNA using the four ribonucleoside triphosphates as substrates.</text>
</comment>
<dbReference type="HAMAP" id="MF_00320">
    <property type="entry name" value="RNApol_arch_Rpo3"/>
    <property type="match status" value="1"/>
</dbReference>
<comment type="caution">
    <text evidence="8">The sequence shown here is derived from an EMBL/GenBank/DDBJ whole genome shotgun (WGS) entry which is preliminary data.</text>
</comment>
<keyword evidence="5" id="KW-0003">3Fe-4S</keyword>